<proteinExistence type="predicted"/>
<dbReference type="Proteomes" id="UP001523216">
    <property type="component" value="Unassembled WGS sequence"/>
</dbReference>
<keyword evidence="2" id="KW-0067">ATP-binding</keyword>
<dbReference type="InterPro" id="IPR011990">
    <property type="entry name" value="TPR-like_helical_dom_sf"/>
</dbReference>
<dbReference type="InterPro" id="IPR016032">
    <property type="entry name" value="Sig_transdc_resp-reg_C-effctor"/>
</dbReference>
<dbReference type="InterPro" id="IPR041664">
    <property type="entry name" value="AAA_16"/>
</dbReference>
<dbReference type="InterPro" id="IPR036388">
    <property type="entry name" value="WH-like_DNA-bd_sf"/>
</dbReference>
<dbReference type="SUPFAM" id="SSF48452">
    <property type="entry name" value="TPR-like"/>
    <property type="match status" value="1"/>
</dbReference>
<accession>A0ABT0XXV1</accession>
<dbReference type="Gene3D" id="1.10.10.10">
    <property type="entry name" value="Winged helix-like DNA-binding domain superfamily/Winged helix DNA-binding domain"/>
    <property type="match status" value="1"/>
</dbReference>
<dbReference type="PROSITE" id="PS51755">
    <property type="entry name" value="OMPR_PHOB"/>
    <property type="match status" value="1"/>
</dbReference>
<dbReference type="SUPFAM" id="SSF46894">
    <property type="entry name" value="C-terminal effector domain of the bipartite response regulators"/>
    <property type="match status" value="1"/>
</dbReference>
<dbReference type="InterPro" id="IPR001867">
    <property type="entry name" value="OmpR/PhoB-type_DNA-bd"/>
</dbReference>
<dbReference type="InterPro" id="IPR027417">
    <property type="entry name" value="P-loop_NTPase"/>
</dbReference>
<evidence type="ECO:0000256" key="3">
    <source>
        <dbReference type="ARBA" id="ARBA00023125"/>
    </source>
</evidence>
<dbReference type="Pfam" id="PF00486">
    <property type="entry name" value="Trans_reg_C"/>
    <property type="match status" value="1"/>
</dbReference>
<gene>
    <name evidence="6" type="ORF">LXN57_13680</name>
</gene>
<dbReference type="Gene3D" id="1.25.40.10">
    <property type="entry name" value="Tetratricopeptide repeat domain"/>
    <property type="match status" value="1"/>
</dbReference>
<keyword evidence="7" id="KW-1185">Reference proteome</keyword>
<dbReference type="PANTHER" id="PTHR16305">
    <property type="entry name" value="TESTICULAR SOLUBLE ADENYLYL CYCLASE"/>
    <property type="match status" value="1"/>
</dbReference>
<comment type="caution">
    <text evidence="6">The sequence shown here is derived from an EMBL/GenBank/DDBJ whole genome shotgun (WGS) entry which is preliminary data.</text>
</comment>
<dbReference type="SMART" id="SM00862">
    <property type="entry name" value="Trans_reg_C"/>
    <property type="match status" value="1"/>
</dbReference>
<keyword evidence="1" id="KW-0547">Nucleotide-binding</keyword>
<organism evidence="6 7">
    <name type="scientific">Paractinoplanes hotanensis</name>
    <dbReference type="NCBI Taxonomy" id="2906497"/>
    <lineage>
        <taxon>Bacteria</taxon>
        <taxon>Bacillati</taxon>
        <taxon>Actinomycetota</taxon>
        <taxon>Actinomycetes</taxon>
        <taxon>Micromonosporales</taxon>
        <taxon>Micromonosporaceae</taxon>
        <taxon>Paractinoplanes</taxon>
    </lineage>
</organism>
<dbReference type="Pfam" id="PF13191">
    <property type="entry name" value="AAA_16"/>
    <property type="match status" value="1"/>
</dbReference>
<reference evidence="6 7" key="1">
    <citation type="submission" date="2022-06" db="EMBL/GenBank/DDBJ databases">
        <title>Actinoplanes abujensis sp. nov., isolated from Nigerian arid soil.</title>
        <authorList>
            <person name="Ding P."/>
        </authorList>
    </citation>
    <scope>NUCLEOTIDE SEQUENCE [LARGE SCALE GENOMIC DNA]</scope>
    <source>
        <strain evidence="7">TRM88002</strain>
    </source>
</reference>
<dbReference type="RefSeq" id="WP_251798459.1">
    <property type="nucleotide sequence ID" value="NZ_JAMQOL010000016.1"/>
</dbReference>
<evidence type="ECO:0000256" key="2">
    <source>
        <dbReference type="ARBA" id="ARBA00022840"/>
    </source>
</evidence>
<protein>
    <submittedName>
        <fullName evidence="6">AAA family ATPase</fullName>
    </submittedName>
</protein>
<dbReference type="Gene3D" id="3.40.50.300">
    <property type="entry name" value="P-loop containing nucleotide triphosphate hydrolases"/>
    <property type="match status" value="1"/>
</dbReference>
<sequence length="1031" mass="112445">MWRPTEITAASTSCSSIIRPVDGASYRFHGFELDTSLYELRLGSERVPIEPRVFDVLHYLISHRDRVVSKEELLDSVWGDRFVSEAAVTTVLRAARRAIGDTGREQRLIRTTHRRGYQFVGTVLLTNAGPGPKPAGGVPLPARLAVSSGLGFAGREHERAMLAKAWKEVVASGQRRVVLMSGEAGIGKTTLSAVFTGTAQHEAVVLYGRCDEDLSIPYQPWREALTGLDRHVPGVFAGRHEALAPLLGGTGAADLESDSARFALYNSVVDVLGAVSDRGMPALVVLDDLHWADVQSLALVRHLLERALTTPVLVIATFRDSDIDPSHPLTALMAATHREPGTIRLALRGLDDGEMLRLLETVAGHEMDPDGLTLRDALRAETEGNPFFVTEILRHLTETGAIRQHDDGRWTAPAHLRARGLPVSVREVVGRRVQRLGPETRSALDTASVIGRDFELDLLSELLGEDHVRTFERLAPAVDNALVTDAAGRFAFTHAIVAHTLYAELTPTARALSHQAVAVALERRGDDTGERAGEIAHHWIHAIAPRNREKAAEHAGRAGDYALAHLAPDEAVTWYRQALDLLPNVPTARRCEVLVGLGTAQRQTGNPAHRETLLEAGRLAVDLHHDDLLVRAALANNRGDVSQFGTIDDERVELLQRAIATRPGVADRALLHAILAIEIHAAPEEQVDGVVSRALALAQEAGEDRVIAHVARLTESALRTLDLLGRRERLLHEGIAAAERAGDARLRGLLSMSHHEIALERGDRDVMNRERDIRDSFARRSPEPYIRWTNAQTQSMHHFLDGDLDAAEAAAHAAFELGVATGQPEAFFSYAGQIFQIRRVQDRLAEVAEALEQVLETNPALQVFRAGVAYVWCDLGREPEARAITDSLDLSSGSAPQFWSTTLMLWAELCHTLALTEPASQLVPVLNGWRDQVASTGATTEGSIAHGLGLALATLGQIDEAAAAFDIALAVNRRLQAPLFVVRTQLAYAELLAGTEIGRARNLTTEASTTAEQCGFVRLKRHADRLFDHLP</sequence>
<dbReference type="EMBL" id="JAMQOL010000016">
    <property type="protein sequence ID" value="MCM4078621.1"/>
    <property type="molecule type" value="Genomic_DNA"/>
</dbReference>
<evidence type="ECO:0000313" key="6">
    <source>
        <dbReference type="EMBL" id="MCM4078621.1"/>
    </source>
</evidence>
<dbReference type="CDD" id="cd00383">
    <property type="entry name" value="trans_reg_C"/>
    <property type="match status" value="1"/>
</dbReference>
<dbReference type="SUPFAM" id="SSF52540">
    <property type="entry name" value="P-loop containing nucleoside triphosphate hydrolases"/>
    <property type="match status" value="1"/>
</dbReference>
<evidence type="ECO:0000256" key="1">
    <source>
        <dbReference type="ARBA" id="ARBA00022741"/>
    </source>
</evidence>
<evidence type="ECO:0000259" key="5">
    <source>
        <dbReference type="PROSITE" id="PS51755"/>
    </source>
</evidence>
<feature type="domain" description="OmpR/PhoB-type" evidence="5">
    <location>
        <begin position="23"/>
        <end position="121"/>
    </location>
</feature>
<name>A0ABT0XXV1_9ACTN</name>
<dbReference type="PANTHER" id="PTHR16305:SF35">
    <property type="entry name" value="TRANSCRIPTIONAL ACTIVATOR DOMAIN"/>
    <property type="match status" value="1"/>
</dbReference>
<feature type="DNA-binding region" description="OmpR/PhoB-type" evidence="4">
    <location>
        <begin position="23"/>
        <end position="121"/>
    </location>
</feature>
<evidence type="ECO:0000256" key="4">
    <source>
        <dbReference type="PROSITE-ProRule" id="PRU01091"/>
    </source>
</evidence>
<keyword evidence="3 4" id="KW-0238">DNA-binding</keyword>
<evidence type="ECO:0000313" key="7">
    <source>
        <dbReference type="Proteomes" id="UP001523216"/>
    </source>
</evidence>